<dbReference type="AlphaFoldDB" id="W9Z2B4"/>
<dbReference type="EMBL" id="AMWN01000001">
    <property type="protein sequence ID" value="EXJ95721.1"/>
    <property type="molecule type" value="Genomic_DNA"/>
</dbReference>
<evidence type="ECO:0000313" key="13">
    <source>
        <dbReference type="Proteomes" id="UP000019484"/>
    </source>
</evidence>
<evidence type="ECO:0000256" key="4">
    <source>
        <dbReference type="ARBA" id="ARBA00022691"/>
    </source>
</evidence>
<reference evidence="12 13" key="1">
    <citation type="submission" date="2013-03" db="EMBL/GenBank/DDBJ databases">
        <title>The Genome Sequence of Capronia coronata CBS 617.96.</title>
        <authorList>
            <consortium name="The Broad Institute Genomics Platform"/>
            <person name="Cuomo C."/>
            <person name="de Hoog S."/>
            <person name="Gorbushina A."/>
            <person name="Walker B."/>
            <person name="Young S.K."/>
            <person name="Zeng Q."/>
            <person name="Gargeya S."/>
            <person name="Fitzgerald M."/>
            <person name="Haas B."/>
            <person name="Abouelleil A."/>
            <person name="Allen A.W."/>
            <person name="Alvarado L."/>
            <person name="Arachchi H.M."/>
            <person name="Berlin A.M."/>
            <person name="Chapman S.B."/>
            <person name="Gainer-Dewar J."/>
            <person name="Goldberg J."/>
            <person name="Griggs A."/>
            <person name="Gujja S."/>
            <person name="Hansen M."/>
            <person name="Howarth C."/>
            <person name="Imamovic A."/>
            <person name="Ireland A."/>
            <person name="Larimer J."/>
            <person name="McCowan C."/>
            <person name="Murphy C."/>
            <person name="Pearson M."/>
            <person name="Poon T.W."/>
            <person name="Priest M."/>
            <person name="Roberts A."/>
            <person name="Saif S."/>
            <person name="Shea T."/>
            <person name="Sisk P."/>
            <person name="Sykes S."/>
            <person name="Wortman J."/>
            <person name="Nusbaum C."/>
            <person name="Birren B."/>
        </authorList>
    </citation>
    <scope>NUCLEOTIDE SEQUENCE [LARGE SCALE GENOMIC DNA]</scope>
    <source>
        <strain evidence="12 13">CBS 617.96</strain>
    </source>
</reference>
<accession>W9Z2B4</accession>
<evidence type="ECO:0000256" key="5">
    <source>
        <dbReference type="ARBA" id="ARBA00023015"/>
    </source>
</evidence>
<dbReference type="CDD" id="cd02440">
    <property type="entry name" value="AdoMet_MTases"/>
    <property type="match status" value="1"/>
</dbReference>
<comment type="subcellular location">
    <subcellularLocation>
        <location evidence="1">Nucleus</location>
    </subcellularLocation>
</comment>
<dbReference type="HOGENOM" id="CLU_010595_2_0_1"/>
<dbReference type="PANTHER" id="PTHR43591">
    <property type="entry name" value="METHYLTRANSFERASE"/>
    <property type="match status" value="1"/>
</dbReference>
<dbReference type="STRING" id="1182541.W9Z2B4"/>
<keyword evidence="7" id="KW-0539">Nucleus</keyword>
<dbReference type="RefSeq" id="XP_007719950.1">
    <property type="nucleotide sequence ID" value="XM_007721760.1"/>
</dbReference>
<evidence type="ECO:0000256" key="11">
    <source>
        <dbReference type="SAM" id="MobiDB-lite"/>
    </source>
</evidence>
<evidence type="ECO:0000256" key="3">
    <source>
        <dbReference type="ARBA" id="ARBA00022679"/>
    </source>
</evidence>
<keyword evidence="2" id="KW-0489">Methyltransferase</keyword>
<dbReference type="SUPFAM" id="SSF53335">
    <property type="entry name" value="S-adenosyl-L-methionine-dependent methyltransferases"/>
    <property type="match status" value="1"/>
</dbReference>
<dbReference type="PANTHER" id="PTHR43591:SF30">
    <property type="entry name" value="PROTEIN-METHIONINE METHYLTRANSFERASE LAEA"/>
    <property type="match status" value="1"/>
</dbReference>
<keyword evidence="3" id="KW-0808">Transferase</keyword>
<evidence type="ECO:0000256" key="10">
    <source>
        <dbReference type="ARBA" id="ARBA00047870"/>
    </source>
</evidence>
<gene>
    <name evidence="12" type="ORF">A1O1_00845</name>
</gene>
<comment type="catalytic activity">
    <reaction evidence="10">
        <text>L-methionyl-[protein] + S-adenosyl-L-methionine = S-methyl-L-methionyl-[protein] + S-adenosyl-L-homocysteine</text>
        <dbReference type="Rhea" id="RHEA:60560"/>
        <dbReference type="Rhea" id="RHEA-COMP:12313"/>
        <dbReference type="Rhea" id="RHEA-COMP:15592"/>
        <dbReference type="ChEBI" id="CHEBI:16044"/>
        <dbReference type="ChEBI" id="CHEBI:57856"/>
        <dbReference type="ChEBI" id="CHEBI:59789"/>
        <dbReference type="ChEBI" id="CHEBI:142742"/>
    </reaction>
    <physiologicalReaction direction="left-to-right" evidence="10">
        <dbReference type="Rhea" id="RHEA:60561"/>
    </physiologicalReaction>
</comment>
<evidence type="ECO:0000256" key="6">
    <source>
        <dbReference type="ARBA" id="ARBA00023163"/>
    </source>
</evidence>
<organism evidence="12 13">
    <name type="scientific">Capronia coronata CBS 617.96</name>
    <dbReference type="NCBI Taxonomy" id="1182541"/>
    <lineage>
        <taxon>Eukaryota</taxon>
        <taxon>Fungi</taxon>
        <taxon>Dikarya</taxon>
        <taxon>Ascomycota</taxon>
        <taxon>Pezizomycotina</taxon>
        <taxon>Eurotiomycetes</taxon>
        <taxon>Chaetothyriomycetidae</taxon>
        <taxon>Chaetothyriales</taxon>
        <taxon>Herpotrichiellaceae</taxon>
        <taxon>Capronia</taxon>
    </lineage>
</organism>
<feature type="region of interest" description="Disordered" evidence="11">
    <location>
        <begin position="1"/>
        <end position="29"/>
    </location>
</feature>
<dbReference type="GO" id="GO:0005634">
    <property type="term" value="C:nucleus"/>
    <property type="evidence" value="ECO:0007669"/>
    <property type="project" value="UniProtKB-SubCell"/>
</dbReference>
<dbReference type="GO" id="GO:0008168">
    <property type="term" value="F:methyltransferase activity"/>
    <property type="evidence" value="ECO:0007669"/>
    <property type="project" value="UniProtKB-KW"/>
</dbReference>
<evidence type="ECO:0000256" key="7">
    <source>
        <dbReference type="ARBA" id="ARBA00023242"/>
    </source>
</evidence>
<keyword evidence="4" id="KW-0949">S-adenosyl-L-methionine</keyword>
<dbReference type="Pfam" id="PF13489">
    <property type="entry name" value="Methyltransf_23"/>
    <property type="match status" value="1"/>
</dbReference>
<dbReference type="OrthoDB" id="2013972at2759"/>
<dbReference type="InterPro" id="IPR029063">
    <property type="entry name" value="SAM-dependent_MTases_sf"/>
</dbReference>
<evidence type="ECO:0000256" key="8">
    <source>
        <dbReference type="ARBA" id="ARBA00038158"/>
    </source>
</evidence>
<evidence type="ECO:0000256" key="9">
    <source>
        <dbReference type="ARBA" id="ARBA00041581"/>
    </source>
</evidence>
<keyword evidence="6" id="KW-0804">Transcription</keyword>
<evidence type="ECO:0000313" key="12">
    <source>
        <dbReference type="EMBL" id="EXJ95721.1"/>
    </source>
</evidence>
<comment type="caution">
    <text evidence="12">The sequence shown here is derived from an EMBL/GenBank/DDBJ whole genome shotgun (WGS) entry which is preliminary data.</text>
</comment>
<dbReference type="Gene3D" id="3.40.50.150">
    <property type="entry name" value="Vaccinia Virus protein VP39"/>
    <property type="match status" value="1"/>
</dbReference>
<sequence>MFKAAKRSPGTRLTNTPTERLDVGEGKENRPLPLRMAPRVLDLGCGTGVWMNDMAKEYPRAQFVGIDIHNMSHNSHNDNITVYAPFDYESPWAIGEKSWDLIHLQMALGSVSDWSGLYRKIIKHLVPGTGWFESVELDFEPRCDDGSLKPGKLTEWWEIYLKHFYQTINRRIHYDPNTGDLLKAAGFKDIHHAVYKIPLNPWSNDRSEHRAAIWWGQVMSRGTDRDGGYGMEALSLAPLCGYNGWKVDHVERLCEDALTQAAHPDCHVYNNLHVWWARAPESTGF</sequence>
<evidence type="ECO:0000256" key="2">
    <source>
        <dbReference type="ARBA" id="ARBA00022603"/>
    </source>
</evidence>
<proteinExistence type="inferred from homology"/>
<comment type="similarity">
    <text evidence="8">Belongs to the methyltransferase superfamily. LaeA methyltransferase family.</text>
</comment>
<feature type="compositionally biased region" description="Basic and acidic residues" evidence="11">
    <location>
        <begin position="19"/>
        <end position="29"/>
    </location>
</feature>
<dbReference type="eggNOG" id="ENOG502QQMC">
    <property type="taxonomic scope" value="Eukaryota"/>
</dbReference>
<name>W9Z2B4_9EURO</name>
<evidence type="ECO:0000256" key="1">
    <source>
        <dbReference type="ARBA" id="ARBA00004123"/>
    </source>
</evidence>
<dbReference type="GeneID" id="19155749"/>
<dbReference type="GO" id="GO:0032259">
    <property type="term" value="P:methylation"/>
    <property type="evidence" value="ECO:0007669"/>
    <property type="project" value="UniProtKB-KW"/>
</dbReference>
<keyword evidence="5" id="KW-0805">Transcription regulation</keyword>
<protein>
    <recommendedName>
        <fullName evidence="9">Velvet complex subunit laeA</fullName>
    </recommendedName>
</protein>
<keyword evidence="13" id="KW-1185">Reference proteome</keyword>
<dbReference type="Proteomes" id="UP000019484">
    <property type="component" value="Unassembled WGS sequence"/>
</dbReference>